<dbReference type="PROSITE" id="PS50279">
    <property type="entry name" value="BPTI_KUNITZ_2"/>
    <property type="match status" value="2"/>
</dbReference>
<feature type="signal peptide" evidence="8">
    <location>
        <begin position="1"/>
        <end position="20"/>
    </location>
</feature>
<evidence type="ECO:0000256" key="4">
    <source>
        <dbReference type="ARBA" id="ARBA00022900"/>
    </source>
</evidence>
<keyword evidence="8" id="KW-0732">Signal</keyword>
<dbReference type="InterPro" id="IPR050098">
    <property type="entry name" value="TFPI/VKTCI-like"/>
</dbReference>
<keyword evidence="6" id="KW-0800">Toxin</keyword>
<keyword evidence="4" id="KW-0722">Serine protease inhibitor</keyword>
<dbReference type="SUPFAM" id="SSF57362">
    <property type="entry name" value="BPTI-like"/>
    <property type="match status" value="2"/>
</dbReference>
<feature type="domain" description="BPTI/Kunitz inhibitor" evidence="9">
    <location>
        <begin position="115"/>
        <end position="169"/>
    </location>
</feature>
<keyword evidence="5" id="KW-1015">Disulfide bond</keyword>
<dbReference type="GO" id="GO:0005615">
    <property type="term" value="C:extracellular space"/>
    <property type="evidence" value="ECO:0007669"/>
    <property type="project" value="TreeGrafter"/>
</dbReference>
<proteinExistence type="predicted"/>
<protein>
    <submittedName>
        <fullName evidence="10">Putative kunitz</fullName>
    </submittedName>
</protein>
<dbReference type="InterPro" id="IPR036880">
    <property type="entry name" value="Kunitz_BPTI_sf"/>
</dbReference>
<keyword evidence="3" id="KW-0646">Protease inhibitor</keyword>
<keyword evidence="2" id="KW-0964">Secreted</keyword>
<accession>A0A6B0V101</accession>
<dbReference type="AlphaFoldDB" id="A0A6B0V101"/>
<evidence type="ECO:0000256" key="8">
    <source>
        <dbReference type="SAM" id="SignalP"/>
    </source>
</evidence>
<evidence type="ECO:0000256" key="3">
    <source>
        <dbReference type="ARBA" id="ARBA00022690"/>
    </source>
</evidence>
<evidence type="ECO:0000256" key="5">
    <source>
        <dbReference type="ARBA" id="ARBA00023157"/>
    </source>
</evidence>
<evidence type="ECO:0000256" key="6">
    <source>
        <dbReference type="ARBA" id="ARBA00023240"/>
    </source>
</evidence>
<dbReference type="Pfam" id="PF00014">
    <property type="entry name" value="Kunitz_BPTI"/>
    <property type="match status" value="2"/>
</dbReference>
<reference evidence="10" key="1">
    <citation type="submission" date="2019-12" db="EMBL/GenBank/DDBJ databases">
        <title>An insight into the sialome of adult female Ixodes ricinus ticks feeding for 6 days.</title>
        <authorList>
            <person name="Perner J."/>
            <person name="Ribeiro J.M.C."/>
        </authorList>
    </citation>
    <scope>NUCLEOTIDE SEQUENCE</scope>
    <source>
        <strain evidence="10">Semi-engorged</strain>
        <tissue evidence="10">Salivary glands</tissue>
    </source>
</reference>
<keyword evidence="6" id="KW-1199">Hemostasis impairing toxin</keyword>
<comment type="subcellular location">
    <subcellularLocation>
        <location evidence="1">Secreted</location>
    </subcellularLocation>
</comment>
<dbReference type="Gene3D" id="4.10.410.10">
    <property type="entry name" value="Pancreatic trypsin inhibitor Kunitz domain"/>
    <property type="match status" value="2"/>
</dbReference>
<name>A0A6B0V101_IXORI</name>
<evidence type="ECO:0000256" key="2">
    <source>
        <dbReference type="ARBA" id="ARBA00022525"/>
    </source>
</evidence>
<feature type="domain" description="BPTI/Kunitz inhibitor" evidence="9">
    <location>
        <begin position="45"/>
        <end position="104"/>
    </location>
</feature>
<evidence type="ECO:0000256" key="1">
    <source>
        <dbReference type="ARBA" id="ARBA00004613"/>
    </source>
</evidence>
<evidence type="ECO:0000259" key="9">
    <source>
        <dbReference type="PROSITE" id="PS50279"/>
    </source>
</evidence>
<evidence type="ECO:0000313" key="10">
    <source>
        <dbReference type="EMBL" id="MXU95572.1"/>
    </source>
</evidence>
<dbReference type="GO" id="GO:0004867">
    <property type="term" value="F:serine-type endopeptidase inhibitor activity"/>
    <property type="evidence" value="ECO:0007669"/>
    <property type="project" value="UniProtKB-KW"/>
</dbReference>
<feature type="chain" id="PRO_5025354499" evidence="8">
    <location>
        <begin position="21"/>
        <end position="189"/>
    </location>
</feature>
<dbReference type="InterPro" id="IPR002223">
    <property type="entry name" value="Kunitz_BPTI"/>
</dbReference>
<dbReference type="SMART" id="SM00131">
    <property type="entry name" value="KU"/>
    <property type="match status" value="1"/>
</dbReference>
<organism evidence="10">
    <name type="scientific">Ixodes ricinus</name>
    <name type="common">Common tick</name>
    <name type="synonym">Acarus ricinus</name>
    <dbReference type="NCBI Taxonomy" id="34613"/>
    <lineage>
        <taxon>Eukaryota</taxon>
        <taxon>Metazoa</taxon>
        <taxon>Ecdysozoa</taxon>
        <taxon>Arthropoda</taxon>
        <taxon>Chelicerata</taxon>
        <taxon>Arachnida</taxon>
        <taxon>Acari</taxon>
        <taxon>Parasitiformes</taxon>
        <taxon>Ixodida</taxon>
        <taxon>Ixodoidea</taxon>
        <taxon>Ixodidae</taxon>
        <taxon>Ixodinae</taxon>
        <taxon>Ixodes</taxon>
    </lineage>
</organism>
<dbReference type="PANTHER" id="PTHR10083:SF376">
    <property type="entry name" value="SERINE PEPTIDASE INHIBITOR, KUNITZ TYPE, 3"/>
    <property type="match status" value="1"/>
</dbReference>
<keyword evidence="7" id="KW-1203">Blood coagulation cascade inhibiting toxin</keyword>
<dbReference type="PANTHER" id="PTHR10083">
    <property type="entry name" value="KUNITZ-TYPE PROTEASE INHIBITOR-RELATED"/>
    <property type="match status" value="1"/>
</dbReference>
<dbReference type="EMBL" id="GIFC01013489">
    <property type="protein sequence ID" value="MXU95572.1"/>
    <property type="molecule type" value="Transcribed_RNA"/>
</dbReference>
<sequence length="189" mass="21655">MSGIKLILLFSHICIVYVVGDDVRSRISQKSILQDRNDQGMAENSDVSSQEGRTKCNATKTACPRRPTKWHFNLLVGRCETDTSSFCGGKENTFEDFKQCQENCEEEEIVTPEDCRMDLNKGKCEPKKKGRPKKPVFRWYFNSTDSNCYRFMWYRCGGNRNNFPTKQDCMTCQRALPTTTAAGTLQPEC</sequence>
<evidence type="ECO:0000256" key="7">
    <source>
        <dbReference type="ARBA" id="ARBA00034146"/>
    </source>
</evidence>
<dbReference type="CDD" id="cd00109">
    <property type="entry name" value="Kunitz-type"/>
    <property type="match status" value="1"/>
</dbReference>